<feature type="compositionally biased region" description="Low complexity" evidence="1">
    <location>
        <begin position="135"/>
        <end position="151"/>
    </location>
</feature>
<feature type="transmembrane region" description="Helical" evidence="2">
    <location>
        <begin position="342"/>
        <end position="365"/>
    </location>
</feature>
<dbReference type="EMBL" id="JAPWTJ010000046">
    <property type="protein sequence ID" value="KAJ8984109.1"/>
    <property type="molecule type" value="Genomic_DNA"/>
</dbReference>
<dbReference type="PROSITE" id="PS50954">
    <property type="entry name" value="LEM"/>
    <property type="match status" value="1"/>
</dbReference>
<evidence type="ECO:0000259" key="3">
    <source>
        <dbReference type="PROSITE" id="PS50954"/>
    </source>
</evidence>
<keyword evidence="2" id="KW-1133">Transmembrane helix</keyword>
<feature type="compositionally biased region" description="Polar residues" evidence="1">
    <location>
        <begin position="185"/>
        <end position="211"/>
    </location>
</feature>
<dbReference type="PANTHER" id="PTHR13428:SF12">
    <property type="entry name" value="INNER NUCLEAR MEMBRANE PROTEIN MAN1"/>
    <property type="match status" value="1"/>
</dbReference>
<comment type="caution">
    <text evidence="4">The sequence shown here is derived from an EMBL/GenBank/DDBJ whole genome shotgun (WGS) entry which is preliminary data.</text>
</comment>
<dbReference type="CDD" id="cd12934">
    <property type="entry name" value="LEM"/>
    <property type="match status" value="1"/>
</dbReference>
<dbReference type="Proteomes" id="UP001162164">
    <property type="component" value="Unassembled WGS sequence"/>
</dbReference>
<evidence type="ECO:0000256" key="1">
    <source>
        <dbReference type="SAM" id="MobiDB-lite"/>
    </source>
</evidence>
<dbReference type="PANTHER" id="PTHR13428">
    <property type="entry name" value="INNER NUCLEAR MEMBRANE PROTEIN MAN1 LEM DOMAIN CONTAINING PROTEIN"/>
    <property type="match status" value="1"/>
</dbReference>
<feature type="compositionally biased region" description="Acidic residues" evidence="1">
    <location>
        <begin position="153"/>
        <end position="163"/>
    </location>
</feature>
<keyword evidence="5" id="KW-1185">Reference proteome</keyword>
<accession>A0ABQ9K1B7</accession>
<gene>
    <name evidence="4" type="ORF">NQ317_017318</name>
</gene>
<keyword evidence="2" id="KW-0812">Transmembrane</keyword>
<dbReference type="SUPFAM" id="SSF63451">
    <property type="entry name" value="LEM domain"/>
    <property type="match status" value="1"/>
</dbReference>
<dbReference type="SMART" id="SM00540">
    <property type="entry name" value="LEM"/>
    <property type="match status" value="1"/>
</dbReference>
<name>A0ABQ9K1B7_9CUCU</name>
<feature type="compositionally biased region" description="Polar residues" evidence="1">
    <location>
        <begin position="164"/>
        <end position="174"/>
    </location>
</feature>
<dbReference type="InterPro" id="IPR052277">
    <property type="entry name" value="INM_ESCRT-Associated"/>
</dbReference>
<feature type="domain" description="LEM" evidence="3">
    <location>
        <begin position="14"/>
        <end position="58"/>
    </location>
</feature>
<keyword evidence="2" id="KW-0472">Membrane</keyword>
<proteinExistence type="predicted"/>
<dbReference type="InterPro" id="IPR003887">
    <property type="entry name" value="LEM_dom"/>
</dbReference>
<dbReference type="Pfam" id="PF03020">
    <property type="entry name" value="LEM"/>
    <property type="match status" value="1"/>
</dbReference>
<evidence type="ECO:0000313" key="4">
    <source>
        <dbReference type="EMBL" id="KAJ8984109.1"/>
    </source>
</evidence>
<protein>
    <recommendedName>
        <fullName evidence="3">LEM domain-containing protein</fullName>
    </recommendedName>
</protein>
<dbReference type="InterPro" id="IPR011015">
    <property type="entry name" value="LEM/LEM-like_dom_sf"/>
</dbReference>
<evidence type="ECO:0000256" key="2">
    <source>
        <dbReference type="SAM" id="Phobius"/>
    </source>
</evidence>
<feature type="transmembrane region" description="Helical" evidence="2">
    <location>
        <begin position="527"/>
        <end position="551"/>
    </location>
</feature>
<organism evidence="4 5">
    <name type="scientific">Molorchus minor</name>
    <dbReference type="NCBI Taxonomy" id="1323400"/>
    <lineage>
        <taxon>Eukaryota</taxon>
        <taxon>Metazoa</taxon>
        <taxon>Ecdysozoa</taxon>
        <taxon>Arthropoda</taxon>
        <taxon>Hexapoda</taxon>
        <taxon>Insecta</taxon>
        <taxon>Pterygota</taxon>
        <taxon>Neoptera</taxon>
        <taxon>Endopterygota</taxon>
        <taxon>Coleoptera</taxon>
        <taxon>Polyphaga</taxon>
        <taxon>Cucujiformia</taxon>
        <taxon>Chrysomeloidea</taxon>
        <taxon>Cerambycidae</taxon>
        <taxon>Lamiinae</taxon>
        <taxon>Monochamini</taxon>
        <taxon>Molorchus</taxon>
    </lineage>
</organism>
<evidence type="ECO:0000313" key="5">
    <source>
        <dbReference type="Proteomes" id="UP001162164"/>
    </source>
</evidence>
<feature type="region of interest" description="Disordered" evidence="1">
    <location>
        <begin position="59"/>
        <end position="211"/>
    </location>
</feature>
<dbReference type="Gene3D" id="1.10.720.40">
    <property type="match status" value="1"/>
</dbReference>
<sequence>MSLKIRTLMSRIHMVDVDKLSDAELRTKLLEFGFPLMPITGTTRKIMVKKLKLLLENKAKSGSDSGRRSLGNYSSEEDSEPDVKTIKKRENRRATMAAPIMQPPPTTTRGRKSNRLNETPEPENIRSLPKREIRTATSTTSTRTQKTLTSSQDDFDTGSDSESDIVTNSYNSVRGSDLDYKKSSPIRSPLSSFTSSTNKYSPPKTVDTSYNSTRNVAFSSANASPSRSYNSPSVASDYATDRLNQIRSRLSLGTTGYDRPLYSTSSSTPEKEETPFLSNFTRRLSALSGQKNDVSGYNNDIIKEHDTNGSSYARSQLSRNPTRGRDTYSYKLNQNSILKNNFVSFAVLAGAALFFVFLAIMYLGMRSDTSVVPSGLVIPHCVLSDPHSKKGVNCLIEEDVSTAIHLLNVIKPELQKKAIANECFDATLKPHMTEAEIVTFCKTNFAIRDEKQIRNDLRNLEILCFDNPDWGINIVQTENNNGFVSEENIAKNMEQLVFNHQHKITSLIIFNPDLPWKCTFYKTFYTTFYSCLVIALLFGLIYLSNLGLKYYRHFRAETKR</sequence>
<reference evidence="4" key="1">
    <citation type="journal article" date="2023" name="Insect Mol. Biol.">
        <title>Genome sequencing provides insights into the evolution of gene families encoding plant cell wall-degrading enzymes in longhorned beetles.</title>
        <authorList>
            <person name="Shin N.R."/>
            <person name="Okamura Y."/>
            <person name="Kirsch R."/>
            <person name="Pauchet Y."/>
        </authorList>
    </citation>
    <scope>NUCLEOTIDE SEQUENCE</scope>
    <source>
        <strain evidence="4">MMC_N1</strain>
    </source>
</reference>